<feature type="domain" description="Transcriptional regulator TbsP-like C-terminal" evidence="2">
    <location>
        <begin position="163"/>
        <end position="283"/>
    </location>
</feature>
<dbReference type="Proteomes" id="UP000000554">
    <property type="component" value="Chromosome"/>
</dbReference>
<protein>
    <recommendedName>
        <fullName evidence="5">HTH domain protein</fullName>
    </recommendedName>
</protein>
<dbReference type="PATRIC" id="fig|64091.14.peg.1080"/>
<organism evidence="3 4">
    <name type="scientific">Halobacterium salinarum (strain ATCC 700922 / JCM 11081 / NRC-1)</name>
    <name type="common">Halobacterium halobium</name>
    <dbReference type="NCBI Taxonomy" id="64091"/>
    <lineage>
        <taxon>Archaea</taxon>
        <taxon>Methanobacteriati</taxon>
        <taxon>Methanobacteriota</taxon>
        <taxon>Stenosarchaea group</taxon>
        <taxon>Halobacteria</taxon>
        <taxon>Halobacteriales</taxon>
        <taxon>Halobacteriaceae</taxon>
        <taxon>Halobacterium</taxon>
        <taxon>Halobacterium salinarum NRC-34001</taxon>
    </lineage>
</organism>
<dbReference type="AlphaFoldDB" id="Q9HPY7"/>
<gene>
    <name evidence="3" type="ordered locus">VNG_1412H</name>
</gene>
<dbReference type="PIR" id="F84295">
    <property type="entry name" value="F84295"/>
</dbReference>
<feature type="domain" description="Transcriptional regulator TbsP N-terminal" evidence="1">
    <location>
        <begin position="19"/>
        <end position="162"/>
    </location>
</feature>
<dbReference type="KEGG" id="hal:VNG_1412H"/>
<dbReference type="InParanoid" id="Q9HPY7"/>
<dbReference type="InterPro" id="IPR043859">
    <property type="entry name" value="TbsP-like_N"/>
</dbReference>
<dbReference type="InterPro" id="IPR056163">
    <property type="entry name" value="TbsP_C"/>
</dbReference>
<evidence type="ECO:0000313" key="3">
    <source>
        <dbReference type="EMBL" id="AAG19730.1"/>
    </source>
</evidence>
<proteinExistence type="predicted"/>
<sequence length="288" mass="31351">MRPIKLNSHTPYRWVEMTANLLGTTVADTLEGVFGDDPDELYVVDPSRHAVEALVEAANDYDTPLPTLRVLADERTLKDVMDDFIVASTAANLVEDGSLALRTVDVENRSPMLVTEERAIALLETGRFVGGLATDDDDLAETAYDAANTDWAAADEFALRTPAIDRVRETLGDDINADVGDDFDDVLASLETARGDGEGLDEVTISLLVAAKNRELLYDISKWGEDVGIASKATFSRTKTKLEDLGLVDTEKVPIDVGRPRLRLKLADDRLEDAPAPEFANVAESMLA</sequence>
<evidence type="ECO:0000313" key="4">
    <source>
        <dbReference type="Proteomes" id="UP000000554"/>
    </source>
</evidence>
<dbReference type="Pfam" id="PF19138">
    <property type="entry name" value="TbsP_N"/>
    <property type="match status" value="1"/>
</dbReference>
<dbReference type="Pfam" id="PF23336">
    <property type="entry name" value="HTH_TbsP_C"/>
    <property type="match status" value="1"/>
</dbReference>
<dbReference type="EMBL" id="AE004437">
    <property type="protein sequence ID" value="AAG19730.1"/>
    <property type="molecule type" value="Genomic_DNA"/>
</dbReference>
<dbReference type="HOGENOM" id="CLU_078972_0_0_2"/>
<evidence type="ECO:0000259" key="2">
    <source>
        <dbReference type="Pfam" id="PF23336"/>
    </source>
</evidence>
<name>Q9HPY7_HALSA</name>
<accession>Q9HPY7</accession>
<dbReference type="STRING" id="64091.VNG_1412H"/>
<dbReference type="NCBIfam" id="NF047393">
    <property type="entry name" value="TransRegTbspHalo"/>
    <property type="match status" value="1"/>
</dbReference>
<evidence type="ECO:0008006" key="5">
    <source>
        <dbReference type="Google" id="ProtNLM"/>
    </source>
</evidence>
<reference evidence="3 4" key="1">
    <citation type="journal article" date="2000" name="Proc. Natl. Acad. Sci. U.S.A.">
        <title>Genome sequence of Halobacterium species NRC-1.</title>
        <authorList>
            <person name="Ng W.V."/>
            <person name="Kennedy S.P."/>
            <person name="Mahairas G.G."/>
            <person name="Berquist B."/>
            <person name="Pan M."/>
            <person name="Shukla H.D."/>
            <person name="Lasky S.R."/>
            <person name="Baliga N.S."/>
            <person name="Thorsson V."/>
            <person name="Sbrogna J."/>
            <person name="Swartzell S."/>
            <person name="Weir D."/>
            <person name="Hall J."/>
            <person name="Dahl T.A."/>
            <person name="Welti R."/>
            <person name="Goo Y.A."/>
            <person name="Leithauser B."/>
            <person name="Keller K."/>
            <person name="Cruz R."/>
            <person name="Danson M.J."/>
            <person name="Hough D.W."/>
            <person name="Maddocks D.G."/>
            <person name="Jablonski P.E."/>
            <person name="Krebs M.P."/>
            <person name="Angevine C.M."/>
            <person name="Dale H."/>
            <person name="Isenbarger T.A."/>
            <person name="Peck R.F."/>
            <person name="Pohlschroder M."/>
            <person name="Spudich J.L."/>
            <person name="Jung K.W."/>
            <person name="Alam M."/>
            <person name="Freitas T."/>
            <person name="Hou S."/>
            <person name="Daniels C.J."/>
            <person name="Dennis P.P."/>
            <person name="Omer A.D."/>
            <person name="Ebhardt H."/>
            <person name="Lowe T.M."/>
            <person name="Liang P."/>
            <person name="Riley M."/>
            <person name="Hood L."/>
            <person name="DasSarma S."/>
        </authorList>
    </citation>
    <scope>NUCLEOTIDE SEQUENCE [LARGE SCALE GENOMIC DNA]</scope>
    <source>
        <strain evidence="4">ATCC 700922 / JCM 11081 / NRC-1</strain>
    </source>
</reference>
<dbReference type="PaxDb" id="64091-VNG_1412H"/>
<keyword evidence="4" id="KW-1185">Reference proteome</keyword>
<evidence type="ECO:0000259" key="1">
    <source>
        <dbReference type="Pfam" id="PF19138"/>
    </source>
</evidence>